<reference evidence="2" key="1">
    <citation type="submission" date="2017-06" db="EMBL/GenBank/DDBJ databases">
        <title>Novel phages from South African skin metaviromes.</title>
        <authorList>
            <person name="van Zyl L.J."/>
            <person name="Abrahams Y."/>
            <person name="Stander E.A."/>
            <person name="Kirby B.M."/>
            <person name="Clavaud C."/>
            <person name="Farcet C."/>
            <person name="Breton L."/>
            <person name="Trindade M.I."/>
        </authorList>
    </citation>
    <scope>NUCLEOTIDE SEQUENCE</scope>
</reference>
<protein>
    <submittedName>
        <fullName evidence="2">Uncharacterized protein</fullName>
    </submittedName>
</protein>
<keyword evidence="1" id="KW-0472">Membrane</keyword>
<evidence type="ECO:0000313" key="2">
    <source>
        <dbReference type="EMBL" id="ASN69322.1"/>
    </source>
</evidence>
<accession>A0A2H4J2K5</accession>
<dbReference type="Pfam" id="PF06900">
    <property type="entry name" value="DUF1270"/>
    <property type="match status" value="1"/>
</dbReference>
<evidence type="ECO:0000256" key="1">
    <source>
        <dbReference type="SAM" id="Phobius"/>
    </source>
</evidence>
<keyword evidence="1" id="KW-0812">Transmembrane</keyword>
<name>A0A2H4J2K5_9CAUD</name>
<proteinExistence type="predicted"/>
<gene>
    <name evidence="2" type="ORF">9S3_70</name>
</gene>
<dbReference type="InterPro" id="IPR009682">
    <property type="entry name" value="DUF1270"/>
</dbReference>
<dbReference type="EMBL" id="MF417888">
    <property type="protein sequence ID" value="ASN69322.1"/>
    <property type="molecule type" value="Genomic_DNA"/>
</dbReference>
<keyword evidence="1" id="KW-1133">Transmembrane helix</keyword>
<feature type="transmembrane region" description="Helical" evidence="1">
    <location>
        <begin position="32"/>
        <end position="51"/>
    </location>
</feature>
<organism evidence="2">
    <name type="scientific">uncultured Caudovirales phage</name>
    <dbReference type="NCBI Taxonomy" id="2100421"/>
    <lineage>
        <taxon>Viruses</taxon>
        <taxon>Duplodnaviria</taxon>
        <taxon>Heunggongvirae</taxon>
        <taxon>Uroviricota</taxon>
        <taxon>Caudoviricetes</taxon>
        <taxon>Peduoviridae</taxon>
        <taxon>Maltschvirus</taxon>
        <taxon>Maltschvirus maltsch</taxon>
    </lineage>
</organism>
<sequence length="58" mass="6753">MKNSTKSFITSELVFVVMSILLMRLFYFTTAIGISIFISAAFYLFFVSYVFDKEDKKC</sequence>